<gene>
    <name evidence="1" type="ORF">VHEMI05607</name>
</gene>
<proteinExistence type="predicted"/>
<dbReference type="OrthoDB" id="3515175at2759"/>
<evidence type="ECO:0000313" key="1">
    <source>
        <dbReference type="EMBL" id="CEJ89782.1"/>
    </source>
</evidence>
<reference evidence="1 2" key="1">
    <citation type="journal article" date="2015" name="Genome Announc.">
        <title>Draft Genome Sequence and Gene Annotation of the Entomopathogenic Fungus Verticillium hemipterigenum.</title>
        <authorList>
            <person name="Horn F."/>
            <person name="Habel A."/>
            <person name="Scharf D.H."/>
            <person name="Dworschak J."/>
            <person name="Brakhage A.A."/>
            <person name="Guthke R."/>
            <person name="Hertweck C."/>
            <person name="Linde J."/>
        </authorList>
    </citation>
    <scope>NUCLEOTIDE SEQUENCE [LARGE SCALE GENOMIC DNA]</scope>
</reference>
<protein>
    <submittedName>
        <fullName evidence="1">Uncharacterized protein</fullName>
    </submittedName>
</protein>
<name>A0A0A1TJ59_9HYPO</name>
<evidence type="ECO:0000313" key="2">
    <source>
        <dbReference type="Proteomes" id="UP000039046"/>
    </source>
</evidence>
<dbReference type="AlphaFoldDB" id="A0A0A1TJ59"/>
<sequence>MARNAQYQRLLQNTRLILSSAFSAGLRRCPWLPTVEAEYRIPSEAFPIQQMLVRRQIPAACLPARHASKHSETLGREPEDHPRFRPNYLYFGDSLLTAERFATGFLSFLATRCHDHRLVSFARAPSSLKYMQEQAISPLLAETLCPAAVHLDQIRY</sequence>
<dbReference type="Proteomes" id="UP000039046">
    <property type="component" value="Unassembled WGS sequence"/>
</dbReference>
<accession>A0A0A1TJ59</accession>
<dbReference type="EMBL" id="CDHN01000003">
    <property type="protein sequence ID" value="CEJ89782.1"/>
    <property type="molecule type" value="Genomic_DNA"/>
</dbReference>
<organism evidence="1 2">
    <name type="scientific">[Torrubiella] hemipterigena</name>
    <dbReference type="NCBI Taxonomy" id="1531966"/>
    <lineage>
        <taxon>Eukaryota</taxon>
        <taxon>Fungi</taxon>
        <taxon>Dikarya</taxon>
        <taxon>Ascomycota</taxon>
        <taxon>Pezizomycotina</taxon>
        <taxon>Sordariomycetes</taxon>
        <taxon>Hypocreomycetidae</taxon>
        <taxon>Hypocreales</taxon>
        <taxon>Clavicipitaceae</taxon>
        <taxon>Clavicipitaceae incertae sedis</taxon>
        <taxon>'Torrubiella' clade</taxon>
    </lineage>
</organism>
<dbReference type="HOGENOM" id="CLU_1687965_0_0_1"/>
<keyword evidence="2" id="KW-1185">Reference proteome</keyword>